<dbReference type="SUPFAM" id="SSF103190">
    <property type="entry name" value="Sensory domain-like"/>
    <property type="match status" value="1"/>
</dbReference>
<dbReference type="Gene3D" id="1.10.287.950">
    <property type="entry name" value="Methyl-accepting chemotaxis protein"/>
    <property type="match status" value="1"/>
</dbReference>
<dbReference type="PANTHER" id="PTHR32089">
    <property type="entry name" value="METHYL-ACCEPTING CHEMOTAXIS PROTEIN MCPB"/>
    <property type="match status" value="1"/>
</dbReference>
<evidence type="ECO:0000256" key="1">
    <source>
        <dbReference type="ARBA" id="ARBA00004651"/>
    </source>
</evidence>
<dbReference type="CDD" id="cd12914">
    <property type="entry name" value="PDC1_DGC_like"/>
    <property type="match status" value="1"/>
</dbReference>
<feature type="transmembrane region" description="Helical" evidence="11">
    <location>
        <begin position="282"/>
        <end position="304"/>
    </location>
</feature>
<evidence type="ECO:0000256" key="4">
    <source>
        <dbReference type="ARBA" id="ARBA00022692"/>
    </source>
</evidence>
<keyword evidence="2" id="KW-1003">Cell membrane</keyword>
<keyword evidence="6 11" id="KW-0472">Membrane</keyword>
<dbReference type="STRING" id="907348.TresaDRAFT_2505"/>
<dbReference type="Gene3D" id="6.10.340.10">
    <property type="match status" value="1"/>
</dbReference>
<dbReference type="InterPro" id="IPR029151">
    <property type="entry name" value="Sensor-like_sf"/>
</dbReference>
<dbReference type="GO" id="GO:0004888">
    <property type="term" value="F:transmembrane signaling receptor activity"/>
    <property type="evidence" value="ECO:0007669"/>
    <property type="project" value="InterPro"/>
</dbReference>
<comment type="caution">
    <text evidence="15">The sequence shown here is derived from an EMBL/GenBank/DDBJ whole genome shotgun (WGS) entry which is preliminary data.</text>
</comment>
<evidence type="ECO:0000256" key="7">
    <source>
        <dbReference type="ARBA" id="ARBA00023224"/>
    </source>
</evidence>
<evidence type="ECO:0000256" key="6">
    <source>
        <dbReference type="ARBA" id="ARBA00023136"/>
    </source>
</evidence>
<feature type="signal peptide" evidence="12">
    <location>
        <begin position="1"/>
        <end position="26"/>
    </location>
</feature>
<dbReference type="eggNOG" id="COG0840">
    <property type="taxonomic scope" value="Bacteria"/>
</dbReference>
<evidence type="ECO:0000256" key="3">
    <source>
        <dbReference type="ARBA" id="ARBA00022500"/>
    </source>
</evidence>
<dbReference type="SMART" id="SM00283">
    <property type="entry name" value="MA"/>
    <property type="match status" value="1"/>
</dbReference>
<protein>
    <submittedName>
        <fullName evidence="15">Methyl-accepting chemotaxis sensory transducer</fullName>
    </submittedName>
</protein>
<dbReference type="GO" id="GO:0007165">
    <property type="term" value="P:signal transduction"/>
    <property type="evidence" value="ECO:0007669"/>
    <property type="project" value="UniProtKB-KW"/>
</dbReference>
<organism evidence="15 16">
    <name type="scientific">Treponema saccharophilum DSM 2985</name>
    <dbReference type="NCBI Taxonomy" id="907348"/>
    <lineage>
        <taxon>Bacteria</taxon>
        <taxon>Pseudomonadati</taxon>
        <taxon>Spirochaetota</taxon>
        <taxon>Spirochaetia</taxon>
        <taxon>Spirochaetales</taxon>
        <taxon>Treponemataceae</taxon>
        <taxon>Treponema</taxon>
    </lineage>
</organism>
<reference evidence="15 16" key="1">
    <citation type="submission" date="2011-09" db="EMBL/GenBank/DDBJ databases">
        <title>The draft genome of Treponema saccharophilum DSM 2985.</title>
        <authorList>
            <consortium name="US DOE Joint Genome Institute (JGI-PGF)"/>
            <person name="Lucas S."/>
            <person name="Copeland A."/>
            <person name="Lapidus A."/>
            <person name="Glavina del Rio T."/>
            <person name="Dalin E."/>
            <person name="Tice H."/>
            <person name="Bruce D."/>
            <person name="Goodwin L."/>
            <person name="Pitluck S."/>
            <person name="Peters L."/>
            <person name="Kyrpides N."/>
            <person name="Mavromatis K."/>
            <person name="Ivanova N."/>
            <person name="Markowitz V."/>
            <person name="Cheng J.-F."/>
            <person name="Hugenholtz P."/>
            <person name="Woyke T."/>
            <person name="Wu D."/>
            <person name="Gronow S."/>
            <person name="Wellnitz S."/>
            <person name="Brambilla E."/>
            <person name="Klenk H.-P."/>
            <person name="Eisen J.A."/>
        </authorList>
    </citation>
    <scope>NUCLEOTIDE SEQUENCE [LARGE SCALE GENOMIC DNA]</scope>
    <source>
        <strain evidence="15 16">DSM 2985</strain>
    </source>
</reference>
<dbReference type="EMBL" id="AGRW01000025">
    <property type="protein sequence ID" value="EIC03051.1"/>
    <property type="molecule type" value="Genomic_DNA"/>
</dbReference>
<feature type="chain" id="PRO_5003609137" evidence="12">
    <location>
        <begin position="27"/>
        <end position="694"/>
    </location>
</feature>
<dbReference type="AlphaFoldDB" id="H7EHD1"/>
<sequence>MILRSLKFKLMSLVLAVAVVSNVAMALIARNLASNTVDDTVHLLLDSVTNNVAGTIRDEIALQYRLLEGLASFEFLQDDSIPYHAKAAQIQETSKVGNEYENIGFYDPQGNTVTADGRLVNLAEREYFRTAIGGNRYVSDPYFSTVVNKMFQTFSVPVKNKSGKAVGIISCNIYGDTLSKKIENINKKKDAQIVVANRKTGIIVATTSPEYIKTGEKISDAPTPPEIKPIIDNMLKGGIGGGSFTDPASGYLNTAAYRPVEGVDWSVLYICPYTDFFQGLTAMIRMMTITLSIILIVAFAASYFTAHFTIQPLIAVKGAVLDIASGDANLTKRIASATKDEIGDVVRGFNAFTEKLQEIISQVKKSKSSLGMAGGDLEASTEDTTASISQILASIDSVHDHVTKQGQSVHETAGAVNQIASNIESLERMIEKQSNGVAEASAAVEEMIGNIRSVNKSVEKMSSSFEQLSENAQSGTEVQRNVNERVEEIKSLSETLQEANSAIAAIAEQTNLLAMNAAIEAAHAGEAGKGFSVVADEIRKLSETSSEQSKTIGEQLTNIQNAISSVVMASGQSSDAFQSVTEKIRETDELVRQIKAAMQEQDEGSKQISTVLHTMNDSSIEVRNAGKEMMEGNRAILSEVQNLQEATGRIQTSMDDMSAGARKISETGDALRGISVQVKQSIDDIGQQIDKFIV</sequence>
<dbReference type="PATRIC" id="fig|907348.3.peg.194"/>
<dbReference type="RefSeq" id="WP_002701975.1">
    <property type="nucleotide sequence ID" value="NZ_AGRW01000025.1"/>
</dbReference>
<dbReference type="InterPro" id="IPR003660">
    <property type="entry name" value="HAMP_dom"/>
</dbReference>
<keyword evidence="12" id="KW-0732">Signal</keyword>
<feature type="domain" description="Methyl-accepting transducer" evidence="13">
    <location>
        <begin position="408"/>
        <end position="630"/>
    </location>
</feature>
<dbReference type="OrthoDB" id="359564at2"/>
<name>H7EHD1_9SPIR</name>
<comment type="similarity">
    <text evidence="8">Belongs to the methyl-accepting chemotaxis (MCP) protein family.</text>
</comment>
<evidence type="ECO:0000259" key="13">
    <source>
        <dbReference type="PROSITE" id="PS50111"/>
    </source>
</evidence>
<evidence type="ECO:0000256" key="5">
    <source>
        <dbReference type="ARBA" id="ARBA00022989"/>
    </source>
</evidence>
<dbReference type="Proteomes" id="UP000003571">
    <property type="component" value="Unassembled WGS sequence"/>
</dbReference>
<dbReference type="Pfam" id="PF00672">
    <property type="entry name" value="HAMP"/>
    <property type="match status" value="1"/>
</dbReference>
<feature type="coiled-coil region" evidence="10">
    <location>
        <begin position="482"/>
        <end position="509"/>
    </location>
</feature>
<keyword evidence="4 11" id="KW-0812">Transmembrane</keyword>
<keyword evidence="10" id="KW-0175">Coiled coil</keyword>
<dbReference type="GO" id="GO:0006935">
    <property type="term" value="P:chemotaxis"/>
    <property type="evidence" value="ECO:0007669"/>
    <property type="project" value="UniProtKB-KW"/>
</dbReference>
<dbReference type="Gene3D" id="3.30.450.20">
    <property type="entry name" value="PAS domain"/>
    <property type="match status" value="1"/>
</dbReference>
<dbReference type="SMART" id="SM00304">
    <property type="entry name" value="HAMP"/>
    <property type="match status" value="1"/>
</dbReference>
<dbReference type="CDD" id="cd06225">
    <property type="entry name" value="HAMP"/>
    <property type="match status" value="1"/>
</dbReference>
<dbReference type="SUPFAM" id="SSF58104">
    <property type="entry name" value="Methyl-accepting chemotaxis protein (MCP) signaling domain"/>
    <property type="match status" value="1"/>
</dbReference>
<accession>H7EHD1</accession>
<dbReference type="PROSITE" id="PS50111">
    <property type="entry name" value="CHEMOTAXIS_TRANSDUC_2"/>
    <property type="match status" value="1"/>
</dbReference>
<dbReference type="Pfam" id="PF02743">
    <property type="entry name" value="dCache_1"/>
    <property type="match status" value="1"/>
</dbReference>
<evidence type="ECO:0000256" key="10">
    <source>
        <dbReference type="SAM" id="Coils"/>
    </source>
</evidence>
<dbReference type="PRINTS" id="PR00260">
    <property type="entry name" value="CHEMTRNSDUCR"/>
</dbReference>
<evidence type="ECO:0000256" key="12">
    <source>
        <dbReference type="SAM" id="SignalP"/>
    </source>
</evidence>
<keyword evidence="3" id="KW-0145">Chemotaxis</keyword>
<comment type="subcellular location">
    <subcellularLocation>
        <location evidence="1">Cell membrane</location>
        <topology evidence="1">Multi-pass membrane protein</topology>
    </subcellularLocation>
</comment>
<evidence type="ECO:0000256" key="9">
    <source>
        <dbReference type="PROSITE-ProRule" id="PRU00284"/>
    </source>
</evidence>
<evidence type="ECO:0000256" key="2">
    <source>
        <dbReference type="ARBA" id="ARBA00022475"/>
    </source>
</evidence>
<dbReference type="InterPro" id="IPR004090">
    <property type="entry name" value="Chemotax_Me-accpt_rcpt"/>
</dbReference>
<evidence type="ECO:0000256" key="8">
    <source>
        <dbReference type="ARBA" id="ARBA00029447"/>
    </source>
</evidence>
<dbReference type="GO" id="GO:0005886">
    <property type="term" value="C:plasma membrane"/>
    <property type="evidence" value="ECO:0007669"/>
    <property type="project" value="UniProtKB-SubCell"/>
</dbReference>
<feature type="domain" description="HAMP" evidence="14">
    <location>
        <begin position="307"/>
        <end position="361"/>
    </location>
</feature>
<dbReference type="PANTHER" id="PTHR32089:SF112">
    <property type="entry name" value="LYSOZYME-LIKE PROTEIN-RELATED"/>
    <property type="match status" value="1"/>
</dbReference>
<keyword evidence="5 11" id="KW-1133">Transmembrane helix</keyword>
<keyword evidence="16" id="KW-1185">Reference proteome</keyword>
<gene>
    <name evidence="15" type="ORF">TresaDRAFT_2505</name>
</gene>
<evidence type="ECO:0000313" key="15">
    <source>
        <dbReference type="EMBL" id="EIC03051.1"/>
    </source>
</evidence>
<dbReference type="InterPro" id="IPR033479">
    <property type="entry name" value="dCache_1"/>
</dbReference>
<proteinExistence type="inferred from homology"/>
<keyword evidence="7 9" id="KW-0807">Transducer</keyword>
<dbReference type="InterPro" id="IPR004089">
    <property type="entry name" value="MCPsignal_dom"/>
</dbReference>
<evidence type="ECO:0000256" key="11">
    <source>
        <dbReference type="SAM" id="Phobius"/>
    </source>
</evidence>
<evidence type="ECO:0000313" key="16">
    <source>
        <dbReference type="Proteomes" id="UP000003571"/>
    </source>
</evidence>
<dbReference type="Pfam" id="PF00015">
    <property type="entry name" value="MCPsignal"/>
    <property type="match status" value="1"/>
</dbReference>
<evidence type="ECO:0000259" key="14">
    <source>
        <dbReference type="PROSITE" id="PS50885"/>
    </source>
</evidence>
<dbReference type="PROSITE" id="PS50885">
    <property type="entry name" value="HAMP"/>
    <property type="match status" value="1"/>
</dbReference>